<evidence type="ECO:0008006" key="10">
    <source>
        <dbReference type="Google" id="ProtNLM"/>
    </source>
</evidence>
<dbReference type="InterPro" id="IPR036259">
    <property type="entry name" value="MFS_trans_sf"/>
</dbReference>
<feature type="transmembrane region" description="Helical" evidence="7">
    <location>
        <begin position="392"/>
        <end position="413"/>
    </location>
</feature>
<feature type="transmembrane region" description="Helical" evidence="7">
    <location>
        <begin position="419"/>
        <end position="437"/>
    </location>
</feature>
<dbReference type="STRING" id="52.CMC5_035930"/>
<keyword evidence="4 7" id="KW-1133">Transmembrane helix</keyword>
<sequence>MSGGEPASAGAAHGAEGGGAVRGGSSQGTSEPVDEGTPGSPGQEEKAPGAGQAGLVAAGAAVPWVLSTYFAEGLPYALLHKFASEFFTHANASTGAIGLLSLYGLAWNSKFLWSPFLDLYGARRTWLLATEVLMGLGVLALAWPAGEGALEMVATGFVVIALLAATHDIAVDGFYLQALDKDAQTKLTGLRVGAYRGALLVGGSVLVTFAASTSWRAAFLAAGALLALLAVIHAFLLPRPVIVPSATRPSYFAALKSFLEQPSIGAVLAFIVLFRAGDAMMFSVSTPFLRWLGLDLTARGLLNTPSIVASIGGSMLGAVVVSRWGLARTLLPITVVQSLAIPLYALLAWLRPSLPAVSAIVIVEQIAAGIGTAALMVFLMRRCTGEFKASHFAVASALMSLPMTGIGSVSGFLAERVGFTVFFLLAFAASLPGVFLARRVPTD</sequence>
<feature type="transmembrane region" description="Helical" evidence="7">
    <location>
        <begin position="192"/>
        <end position="211"/>
    </location>
</feature>
<protein>
    <recommendedName>
        <fullName evidence="10">MFS transporter</fullName>
    </recommendedName>
</protein>
<dbReference type="EMBL" id="CP012159">
    <property type="protein sequence ID" value="AKT39446.1"/>
    <property type="molecule type" value="Genomic_DNA"/>
</dbReference>
<evidence type="ECO:0000256" key="2">
    <source>
        <dbReference type="ARBA" id="ARBA00022448"/>
    </source>
</evidence>
<feature type="region of interest" description="Disordered" evidence="6">
    <location>
        <begin position="1"/>
        <end position="50"/>
    </location>
</feature>
<dbReference type="KEGG" id="ccro:CMC5_035930"/>
<dbReference type="GO" id="GO:0016020">
    <property type="term" value="C:membrane"/>
    <property type="evidence" value="ECO:0007669"/>
    <property type="project" value="UniProtKB-SubCell"/>
</dbReference>
<evidence type="ECO:0000256" key="3">
    <source>
        <dbReference type="ARBA" id="ARBA00022692"/>
    </source>
</evidence>
<evidence type="ECO:0000313" key="9">
    <source>
        <dbReference type="Proteomes" id="UP000067626"/>
    </source>
</evidence>
<feature type="transmembrane region" description="Helical" evidence="7">
    <location>
        <begin position="258"/>
        <end position="276"/>
    </location>
</feature>
<comment type="subcellular location">
    <subcellularLocation>
        <location evidence="1">Membrane</location>
        <topology evidence="1">Multi-pass membrane protein</topology>
    </subcellularLocation>
</comment>
<evidence type="ECO:0000313" key="8">
    <source>
        <dbReference type="EMBL" id="AKT39446.1"/>
    </source>
</evidence>
<keyword evidence="9" id="KW-1185">Reference proteome</keyword>
<reference evidence="8 9" key="1">
    <citation type="submission" date="2015-07" db="EMBL/GenBank/DDBJ databases">
        <title>Genome analysis of myxobacterium Chondromyces crocatus Cm c5 reveals a high potential for natural compound synthesis and the genetic basis for the loss of fruiting body formation.</title>
        <authorList>
            <person name="Zaburannyi N."/>
            <person name="Bunk B."/>
            <person name="Maier J."/>
            <person name="Overmann J."/>
            <person name="Mueller R."/>
        </authorList>
    </citation>
    <scope>NUCLEOTIDE SEQUENCE [LARGE SCALE GENOMIC DNA]</scope>
    <source>
        <strain evidence="8 9">Cm c5</strain>
    </source>
</reference>
<feature type="transmembrane region" description="Helical" evidence="7">
    <location>
        <begin position="86"/>
        <end position="105"/>
    </location>
</feature>
<evidence type="ECO:0000256" key="1">
    <source>
        <dbReference type="ARBA" id="ARBA00004141"/>
    </source>
</evidence>
<keyword evidence="2" id="KW-0813">Transport</keyword>
<feature type="transmembrane region" description="Helical" evidence="7">
    <location>
        <begin position="296"/>
        <end position="321"/>
    </location>
</feature>
<dbReference type="InterPro" id="IPR004752">
    <property type="entry name" value="AmpG_permease/AT-1"/>
</dbReference>
<dbReference type="Proteomes" id="UP000067626">
    <property type="component" value="Chromosome"/>
</dbReference>
<feature type="transmembrane region" description="Helical" evidence="7">
    <location>
        <begin position="356"/>
        <end position="380"/>
    </location>
</feature>
<dbReference type="GO" id="GO:0022857">
    <property type="term" value="F:transmembrane transporter activity"/>
    <property type="evidence" value="ECO:0007669"/>
    <property type="project" value="InterPro"/>
</dbReference>
<name>A0A0K1EF01_CHOCO</name>
<evidence type="ECO:0000256" key="4">
    <source>
        <dbReference type="ARBA" id="ARBA00022989"/>
    </source>
</evidence>
<feature type="compositionally biased region" description="Low complexity" evidence="6">
    <location>
        <begin position="1"/>
        <end position="14"/>
    </location>
</feature>
<feature type="compositionally biased region" description="Gly residues" evidence="6">
    <location>
        <begin position="15"/>
        <end position="26"/>
    </location>
</feature>
<dbReference type="Pfam" id="PF07690">
    <property type="entry name" value="MFS_1"/>
    <property type="match status" value="1"/>
</dbReference>
<dbReference type="SUPFAM" id="SSF103473">
    <property type="entry name" value="MFS general substrate transporter"/>
    <property type="match status" value="1"/>
</dbReference>
<proteinExistence type="predicted"/>
<dbReference type="PANTHER" id="PTHR12778">
    <property type="entry name" value="SOLUTE CARRIER FAMILY 33 ACETYL-COA TRANSPORTER -RELATED"/>
    <property type="match status" value="1"/>
</dbReference>
<keyword evidence="5 7" id="KW-0472">Membrane</keyword>
<organism evidence="8 9">
    <name type="scientific">Chondromyces crocatus</name>
    <dbReference type="NCBI Taxonomy" id="52"/>
    <lineage>
        <taxon>Bacteria</taxon>
        <taxon>Pseudomonadati</taxon>
        <taxon>Myxococcota</taxon>
        <taxon>Polyangia</taxon>
        <taxon>Polyangiales</taxon>
        <taxon>Polyangiaceae</taxon>
        <taxon>Chondromyces</taxon>
    </lineage>
</organism>
<dbReference type="InterPro" id="IPR011701">
    <property type="entry name" value="MFS"/>
</dbReference>
<evidence type="ECO:0000256" key="6">
    <source>
        <dbReference type="SAM" id="MobiDB-lite"/>
    </source>
</evidence>
<dbReference type="PATRIC" id="fig|52.7.peg.3956"/>
<dbReference type="CDD" id="cd17486">
    <property type="entry name" value="MFS_AmpG_like"/>
    <property type="match status" value="1"/>
</dbReference>
<dbReference type="RefSeq" id="WP_156338679.1">
    <property type="nucleotide sequence ID" value="NZ_CP012159.1"/>
</dbReference>
<dbReference type="AlphaFoldDB" id="A0A0K1EF01"/>
<feature type="transmembrane region" description="Helical" evidence="7">
    <location>
        <begin position="152"/>
        <end position="171"/>
    </location>
</feature>
<dbReference type="PANTHER" id="PTHR12778:SF10">
    <property type="entry name" value="MAJOR FACILITATOR SUPERFAMILY DOMAIN-CONTAINING PROTEIN 3"/>
    <property type="match status" value="1"/>
</dbReference>
<keyword evidence="3 7" id="KW-0812">Transmembrane</keyword>
<dbReference type="Gene3D" id="1.20.1250.20">
    <property type="entry name" value="MFS general substrate transporter like domains"/>
    <property type="match status" value="1"/>
</dbReference>
<feature type="transmembrane region" description="Helical" evidence="7">
    <location>
        <begin position="217"/>
        <end position="237"/>
    </location>
</feature>
<feature type="transmembrane region" description="Helical" evidence="7">
    <location>
        <begin position="126"/>
        <end position="146"/>
    </location>
</feature>
<evidence type="ECO:0000256" key="5">
    <source>
        <dbReference type="ARBA" id="ARBA00023136"/>
    </source>
</evidence>
<dbReference type="OrthoDB" id="9787815at2"/>
<feature type="transmembrane region" description="Helical" evidence="7">
    <location>
        <begin position="330"/>
        <end position="350"/>
    </location>
</feature>
<evidence type="ECO:0000256" key="7">
    <source>
        <dbReference type="SAM" id="Phobius"/>
    </source>
</evidence>
<accession>A0A0K1EF01</accession>
<gene>
    <name evidence="8" type="ORF">CMC5_035930</name>
</gene>